<name>A0A0C1Z3Y1_9BACT</name>
<dbReference type="Gene3D" id="2.40.50.100">
    <property type="match status" value="1"/>
</dbReference>
<dbReference type="InterPro" id="IPR050709">
    <property type="entry name" value="Biotin_Carboxyl_Carrier/Decarb"/>
</dbReference>
<dbReference type="EMBL" id="JMCC02000132">
    <property type="protein sequence ID" value="KIG12414.1"/>
    <property type="molecule type" value="Genomic_DNA"/>
</dbReference>
<dbReference type="SUPFAM" id="SSF51230">
    <property type="entry name" value="Single hybrid motif"/>
    <property type="match status" value="1"/>
</dbReference>
<evidence type="ECO:0000313" key="4">
    <source>
        <dbReference type="Proteomes" id="UP000031599"/>
    </source>
</evidence>
<sequence>MGEREHEVVVELDAAGEQKILVDGHAYEVAEAGANALRVSPHGPEDTTQLPVTLAGAPRPSEAWVAGQRVRVSVQTEQEARLAAALGTSAGATGSGSLTAPMPGRVVKILVGVGDHVEPGAPAIIVEAMKMENELHAPAAGVVRSVAVAEGDTVDAGQLLIELEPPAAEPEG</sequence>
<evidence type="ECO:0000259" key="2">
    <source>
        <dbReference type="PROSITE" id="PS50968"/>
    </source>
</evidence>
<reference evidence="3 4" key="1">
    <citation type="submission" date="2014-12" db="EMBL/GenBank/DDBJ databases">
        <title>Genome assembly of Enhygromyxa salina DSM 15201.</title>
        <authorList>
            <person name="Sharma G."/>
            <person name="Subramanian S."/>
        </authorList>
    </citation>
    <scope>NUCLEOTIDE SEQUENCE [LARGE SCALE GENOMIC DNA]</scope>
    <source>
        <strain evidence="3 4">DSM 15201</strain>
    </source>
</reference>
<protein>
    <submittedName>
        <fullName evidence="3">Methylcrotonyl-CoA carboxylase biotin-containing subunit</fullName>
    </submittedName>
</protein>
<dbReference type="PROSITE" id="PS50968">
    <property type="entry name" value="BIOTINYL_LIPOYL"/>
    <property type="match status" value="1"/>
</dbReference>
<accession>A0A0C1Z3Y1</accession>
<evidence type="ECO:0000313" key="3">
    <source>
        <dbReference type="EMBL" id="KIG12414.1"/>
    </source>
</evidence>
<dbReference type="PANTHER" id="PTHR45266">
    <property type="entry name" value="OXALOACETATE DECARBOXYLASE ALPHA CHAIN"/>
    <property type="match status" value="1"/>
</dbReference>
<dbReference type="CDD" id="cd06850">
    <property type="entry name" value="biotinyl_domain"/>
    <property type="match status" value="1"/>
</dbReference>
<dbReference type="InterPro" id="IPR000089">
    <property type="entry name" value="Biotin_lipoyl"/>
</dbReference>
<dbReference type="Pfam" id="PF00364">
    <property type="entry name" value="Biotin_lipoyl"/>
    <property type="match status" value="1"/>
</dbReference>
<dbReference type="InterPro" id="IPR011053">
    <property type="entry name" value="Single_hybrid_motif"/>
</dbReference>
<proteinExistence type="predicted"/>
<dbReference type="FunFam" id="2.40.50.100:FF:000003">
    <property type="entry name" value="Acetyl-CoA carboxylase biotin carboxyl carrier protein"/>
    <property type="match status" value="1"/>
</dbReference>
<comment type="caution">
    <text evidence="3">The sequence shown here is derived from an EMBL/GenBank/DDBJ whole genome shotgun (WGS) entry which is preliminary data.</text>
</comment>
<keyword evidence="1" id="KW-0092">Biotin</keyword>
<gene>
    <name evidence="3" type="ORF">DB30_01489</name>
</gene>
<feature type="domain" description="Lipoyl-binding" evidence="2">
    <location>
        <begin position="87"/>
        <end position="164"/>
    </location>
</feature>
<organism evidence="3 4">
    <name type="scientific">Enhygromyxa salina</name>
    <dbReference type="NCBI Taxonomy" id="215803"/>
    <lineage>
        <taxon>Bacteria</taxon>
        <taxon>Pseudomonadati</taxon>
        <taxon>Myxococcota</taxon>
        <taxon>Polyangia</taxon>
        <taxon>Nannocystales</taxon>
        <taxon>Nannocystaceae</taxon>
        <taxon>Enhygromyxa</taxon>
    </lineage>
</organism>
<dbReference type="PANTHER" id="PTHR45266:SF3">
    <property type="entry name" value="OXALOACETATE DECARBOXYLASE ALPHA CHAIN"/>
    <property type="match status" value="1"/>
</dbReference>
<dbReference type="AlphaFoldDB" id="A0A0C1Z3Y1"/>
<dbReference type="Proteomes" id="UP000031599">
    <property type="component" value="Unassembled WGS sequence"/>
</dbReference>
<evidence type="ECO:0000256" key="1">
    <source>
        <dbReference type="ARBA" id="ARBA00023267"/>
    </source>
</evidence>